<gene>
    <name evidence="2" type="ORF">BU26DRAFT_569804</name>
</gene>
<feature type="region of interest" description="Disordered" evidence="1">
    <location>
        <begin position="61"/>
        <end position="108"/>
    </location>
</feature>
<sequence>MTDAKLPRDTYKEPAEMTFALQSSSTILHERKMVMEEMRQRENMKRRKALEELFRKVDMKRKERKTKEDTVAAQRVNMTSSKKRRLEEDASGDTPLYKKQCPSPRNVR</sequence>
<evidence type="ECO:0000256" key="1">
    <source>
        <dbReference type="SAM" id="MobiDB-lite"/>
    </source>
</evidence>
<reference evidence="2" key="1">
    <citation type="journal article" date="2020" name="Stud. Mycol.">
        <title>101 Dothideomycetes genomes: a test case for predicting lifestyles and emergence of pathogens.</title>
        <authorList>
            <person name="Haridas S."/>
            <person name="Albert R."/>
            <person name="Binder M."/>
            <person name="Bloem J."/>
            <person name="Labutti K."/>
            <person name="Salamov A."/>
            <person name="Andreopoulos B."/>
            <person name="Baker S."/>
            <person name="Barry K."/>
            <person name="Bills G."/>
            <person name="Bluhm B."/>
            <person name="Cannon C."/>
            <person name="Castanera R."/>
            <person name="Culley D."/>
            <person name="Daum C."/>
            <person name="Ezra D."/>
            <person name="Gonzalez J."/>
            <person name="Henrissat B."/>
            <person name="Kuo A."/>
            <person name="Liang C."/>
            <person name="Lipzen A."/>
            <person name="Lutzoni F."/>
            <person name="Magnuson J."/>
            <person name="Mondo S."/>
            <person name="Nolan M."/>
            <person name="Ohm R."/>
            <person name="Pangilinan J."/>
            <person name="Park H.-J."/>
            <person name="Ramirez L."/>
            <person name="Alfaro M."/>
            <person name="Sun H."/>
            <person name="Tritt A."/>
            <person name="Yoshinaga Y."/>
            <person name="Zwiers L.-H."/>
            <person name="Turgeon B."/>
            <person name="Goodwin S."/>
            <person name="Spatafora J."/>
            <person name="Crous P."/>
            <person name="Grigoriev I."/>
        </authorList>
    </citation>
    <scope>NUCLEOTIDE SEQUENCE</scope>
    <source>
        <strain evidence="2">CBS 122368</strain>
    </source>
</reference>
<organism evidence="2 3">
    <name type="scientific">Trematosphaeria pertusa</name>
    <dbReference type="NCBI Taxonomy" id="390896"/>
    <lineage>
        <taxon>Eukaryota</taxon>
        <taxon>Fungi</taxon>
        <taxon>Dikarya</taxon>
        <taxon>Ascomycota</taxon>
        <taxon>Pezizomycotina</taxon>
        <taxon>Dothideomycetes</taxon>
        <taxon>Pleosporomycetidae</taxon>
        <taxon>Pleosporales</taxon>
        <taxon>Massarineae</taxon>
        <taxon>Trematosphaeriaceae</taxon>
        <taxon>Trematosphaeria</taxon>
    </lineage>
</organism>
<keyword evidence="3" id="KW-1185">Reference proteome</keyword>
<protein>
    <submittedName>
        <fullName evidence="2">Uncharacterized protein</fullName>
    </submittedName>
</protein>
<proteinExistence type="predicted"/>
<dbReference type="AlphaFoldDB" id="A0A6A6I0R8"/>
<dbReference type="EMBL" id="ML987204">
    <property type="protein sequence ID" value="KAF2243911.1"/>
    <property type="molecule type" value="Genomic_DNA"/>
</dbReference>
<feature type="compositionally biased region" description="Basic and acidic residues" evidence="1">
    <location>
        <begin position="61"/>
        <end position="70"/>
    </location>
</feature>
<evidence type="ECO:0000313" key="3">
    <source>
        <dbReference type="Proteomes" id="UP000800094"/>
    </source>
</evidence>
<dbReference type="GeneID" id="54587260"/>
<accession>A0A6A6I0R8</accession>
<dbReference type="Proteomes" id="UP000800094">
    <property type="component" value="Unassembled WGS sequence"/>
</dbReference>
<name>A0A6A6I0R8_9PLEO</name>
<evidence type="ECO:0000313" key="2">
    <source>
        <dbReference type="EMBL" id="KAF2243911.1"/>
    </source>
</evidence>
<dbReference type="RefSeq" id="XP_033678915.1">
    <property type="nucleotide sequence ID" value="XM_033833930.1"/>
</dbReference>